<proteinExistence type="predicted"/>
<reference evidence="2" key="1">
    <citation type="journal article" date="2005" name="Nature">
        <title>The map-based sequence of the rice genome.</title>
        <authorList>
            <consortium name="International rice genome sequencing project (IRGSP)"/>
            <person name="Matsumoto T."/>
            <person name="Wu J."/>
            <person name="Kanamori H."/>
            <person name="Katayose Y."/>
            <person name="Fujisawa M."/>
            <person name="Namiki N."/>
            <person name="Mizuno H."/>
            <person name="Yamamoto K."/>
            <person name="Antonio B.A."/>
            <person name="Baba T."/>
            <person name="Sakata K."/>
            <person name="Nagamura Y."/>
            <person name="Aoki H."/>
            <person name="Arikawa K."/>
            <person name="Arita K."/>
            <person name="Bito T."/>
            <person name="Chiden Y."/>
            <person name="Fujitsuka N."/>
            <person name="Fukunaka R."/>
            <person name="Hamada M."/>
            <person name="Harada C."/>
            <person name="Hayashi A."/>
            <person name="Hijishita S."/>
            <person name="Honda M."/>
            <person name="Hosokawa S."/>
            <person name="Ichikawa Y."/>
            <person name="Idonuma A."/>
            <person name="Iijima M."/>
            <person name="Ikeda M."/>
            <person name="Ikeno M."/>
            <person name="Ito K."/>
            <person name="Ito S."/>
            <person name="Ito T."/>
            <person name="Ito Y."/>
            <person name="Ito Y."/>
            <person name="Iwabuchi A."/>
            <person name="Kamiya K."/>
            <person name="Karasawa W."/>
            <person name="Kurita K."/>
            <person name="Katagiri S."/>
            <person name="Kikuta A."/>
            <person name="Kobayashi H."/>
            <person name="Kobayashi N."/>
            <person name="Machita K."/>
            <person name="Maehara T."/>
            <person name="Masukawa M."/>
            <person name="Mizubayashi T."/>
            <person name="Mukai Y."/>
            <person name="Nagasaki H."/>
            <person name="Nagata Y."/>
            <person name="Naito S."/>
            <person name="Nakashima M."/>
            <person name="Nakama Y."/>
            <person name="Nakamichi Y."/>
            <person name="Nakamura M."/>
            <person name="Meguro A."/>
            <person name="Negishi M."/>
            <person name="Ohta I."/>
            <person name="Ohta T."/>
            <person name="Okamoto M."/>
            <person name="Ono N."/>
            <person name="Saji S."/>
            <person name="Sakaguchi M."/>
            <person name="Sakai K."/>
            <person name="Shibata M."/>
            <person name="Shimokawa T."/>
            <person name="Song J."/>
            <person name="Takazaki Y."/>
            <person name="Terasawa K."/>
            <person name="Tsugane M."/>
            <person name="Tsuji K."/>
            <person name="Ueda S."/>
            <person name="Waki K."/>
            <person name="Yamagata H."/>
            <person name="Yamamoto M."/>
            <person name="Yamamoto S."/>
            <person name="Yamane H."/>
            <person name="Yoshiki S."/>
            <person name="Yoshihara R."/>
            <person name="Yukawa K."/>
            <person name="Zhong H."/>
            <person name="Yano M."/>
            <person name="Yuan Q."/>
            <person name="Ouyang S."/>
            <person name="Liu J."/>
            <person name="Jones K.M."/>
            <person name="Gansberger K."/>
            <person name="Moffat K."/>
            <person name="Hill J."/>
            <person name="Bera J."/>
            <person name="Fadrosh D."/>
            <person name="Jin S."/>
            <person name="Johri S."/>
            <person name="Kim M."/>
            <person name="Overton L."/>
            <person name="Reardon M."/>
            <person name="Tsitrin T."/>
            <person name="Vuong H."/>
            <person name="Weaver B."/>
            <person name="Ciecko A."/>
            <person name="Tallon L."/>
            <person name="Jackson J."/>
            <person name="Pai G."/>
            <person name="Aken S.V."/>
            <person name="Utterback T."/>
            <person name="Reidmuller S."/>
            <person name="Feldblyum T."/>
            <person name="Hsiao J."/>
            <person name="Zismann V."/>
            <person name="Iobst S."/>
            <person name="de Vazeille A.R."/>
            <person name="Buell C.R."/>
            <person name="Ying K."/>
            <person name="Li Y."/>
            <person name="Lu T."/>
            <person name="Huang Y."/>
            <person name="Zhao Q."/>
            <person name="Feng Q."/>
            <person name="Zhang L."/>
            <person name="Zhu J."/>
            <person name="Weng Q."/>
            <person name="Mu J."/>
            <person name="Lu Y."/>
            <person name="Fan D."/>
            <person name="Liu Y."/>
            <person name="Guan J."/>
            <person name="Zhang Y."/>
            <person name="Yu S."/>
            <person name="Liu X."/>
            <person name="Zhang Y."/>
            <person name="Hong G."/>
            <person name="Han B."/>
            <person name="Choisne N."/>
            <person name="Demange N."/>
            <person name="Orjeda G."/>
            <person name="Samain S."/>
            <person name="Cattolico L."/>
            <person name="Pelletier E."/>
            <person name="Couloux A."/>
            <person name="Segurens B."/>
            <person name="Wincker P."/>
            <person name="D'Hont A."/>
            <person name="Scarpelli C."/>
            <person name="Weissenbach J."/>
            <person name="Salanoubat M."/>
            <person name="Quetier F."/>
            <person name="Yu Y."/>
            <person name="Kim H.R."/>
            <person name="Rambo T."/>
            <person name="Currie J."/>
            <person name="Collura K."/>
            <person name="Luo M."/>
            <person name="Yang T."/>
            <person name="Ammiraju J.S.S."/>
            <person name="Engler F."/>
            <person name="Soderlund C."/>
            <person name="Wing R.A."/>
            <person name="Palmer L.E."/>
            <person name="de la Bastide M."/>
            <person name="Spiegel L."/>
            <person name="Nascimento L."/>
            <person name="Zutavern T."/>
            <person name="O'Shaughnessy A."/>
            <person name="Dike S."/>
            <person name="Dedhia N."/>
            <person name="Preston R."/>
            <person name="Balija V."/>
            <person name="McCombie W.R."/>
            <person name="Chow T."/>
            <person name="Chen H."/>
            <person name="Chung M."/>
            <person name="Chen C."/>
            <person name="Shaw J."/>
            <person name="Wu H."/>
            <person name="Hsiao K."/>
            <person name="Chao Y."/>
            <person name="Chu M."/>
            <person name="Cheng C."/>
            <person name="Hour A."/>
            <person name="Lee P."/>
            <person name="Lin S."/>
            <person name="Lin Y."/>
            <person name="Liou J."/>
            <person name="Liu S."/>
            <person name="Hsing Y."/>
            <person name="Raghuvanshi S."/>
            <person name="Mohanty A."/>
            <person name="Bharti A.K."/>
            <person name="Gaur A."/>
            <person name="Gupta V."/>
            <person name="Kumar D."/>
            <person name="Ravi V."/>
            <person name="Vij S."/>
            <person name="Kapur A."/>
            <person name="Khurana P."/>
            <person name="Khurana P."/>
            <person name="Khurana J.P."/>
            <person name="Tyagi A.K."/>
            <person name="Gaikwad K."/>
            <person name="Singh A."/>
            <person name="Dalal V."/>
            <person name="Srivastava S."/>
            <person name="Dixit A."/>
            <person name="Pal A.K."/>
            <person name="Ghazi I.A."/>
            <person name="Yadav M."/>
            <person name="Pandit A."/>
            <person name="Bhargava A."/>
            <person name="Sureshbabu K."/>
            <person name="Batra K."/>
            <person name="Sharma T.R."/>
            <person name="Mohapatra T."/>
            <person name="Singh N.K."/>
            <person name="Messing J."/>
            <person name="Nelson A.B."/>
            <person name="Fuks G."/>
            <person name="Kavchok S."/>
            <person name="Keizer G."/>
            <person name="Linton E."/>
            <person name="Llaca V."/>
            <person name="Song R."/>
            <person name="Tanyolac B."/>
            <person name="Young S."/>
            <person name="Ho-Il K."/>
            <person name="Hahn J.H."/>
            <person name="Sangsakoo G."/>
            <person name="Vanavichit A."/>
            <person name="de Mattos Luiz.A.T."/>
            <person name="Zimmer P.D."/>
            <person name="Malone G."/>
            <person name="Dellagostin O."/>
            <person name="de Oliveira A.C."/>
            <person name="Bevan M."/>
            <person name="Bancroft I."/>
            <person name="Minx P."/>
            <person name="Cordum H."/>
            <person name="Wilson R."/>
            <person name="Cheng Z."/>
            <person name="Jin W."/>
            <person name="Jiang J."/>
            <person name="Leong S.A."/>
            <person name="Iwama H."/>
            <person name="Gojobori T."/>
            <person name="Itoh T."/>
            <person name="Niimura Y."/>
            <person name="Fujii Y."/>
            <person name="Habara T."/>
            <person name="Sakai H."/>
            <person name="Sato Y."/>
            <person name="Wilson G."/>
            <person name="Kumar K."/>
            <person name="McCouch S."/>
            <person name="Juretic N."/>
            <person name="Hoen D."/>
            <person name="Wright S."/>
            <person name="Bruskiewich R."/>
            <person name="Bureau T."/>
            <person name="Miyao A."/>
            <person name="Hirochika H."/>
            <person name="Nishikawa T."/>
            <person name="Kadowaki K."/>
            <person name="Sugiura M."/>
            <person name="Burr B."/>
            <person name="Sasaki T."/>
        </authorList>
    </citation>
    <scope>NUCLEOTIDE SEQUENCE [LARGE SCALE GENOMIC DNA]</scope>
    <source>
        <strain evidence="2">cv. Nipponbare</strain>
    </source>
</reference>
<name>Q10HL2_ORYSJ</name>
<gene>
    <name evidence="1" type="primary">OSJNBa0010D22.3</name>
</gene>
<reference evidence="2" key="2">
    <citation type="journal article" date="2008" name="Nucleic Acids Res.">
        <title>The rice annotation project database (RAP-DB): 2008 update.</title>
        <authorList>
            <consortium name="The rice annotation project (RAP)"/>
        </authorList>
    </citation>
    <scope>GENOME REANNOTATION</scope>
    <source>
        <strain evidence="2">cv. Nipponbare</strain>
    </source>
</reference>
<protein>
    <submittedName>
        <fullName evidence="1">Uncharacterized protein</fullName>
    </submittedName>
</protein>
<dbReference type="EMBL" id="AC133003">
    <property type="protein sequence ID" value="AAT76311.1"/>
    <property type="molecule type" value="Genomic_DNA"/>
</dbReference>
<dbReference type="Proteomes" id="UP000000763">
    <property type="component" value="Chromosome 3"/>
</dbReference>
<organism evidence="1 2">
    <name type="scientific">Oryza sativa subsp. japonica</name>
    <name type="common">Rice</name>
    <dbReference type="NCBI Taxonomy" id="39947"/>
    <lineage>
        <taxon>Eukaryota</taxon>
        <taxon>Viridiplantae</taxon>
        <taxon>Streptophyta</taxon>
        <taxon>Embryophyta</taxon>
        <taxon>Tracheophyta</taxon>
        <taxon>Spermatophyta</taxon>
        <taxon>Magnoliopsida</taxon>
        <taxon>Liliopsida</taxon>
        <taxon>Poales</taxon>
        <taxon>Poaceae</taxon>
        <taxon>BOP clade</taxon>
        <taxon>Oryzoideae</taxon>
        <taxon>Oryzeae</taxon>
        <taxon>Oryzinae</taxon>
        <taxon>Oryza</taxon>
        <taxon>Oryza sativa</taxon>
    </lineage>
</organism>
<sequence>MAWTWRPEDLFLETLKDSLARQRAWRHRGIAWRWPGMRGQSGRGVATGRGGTTWRLDDDIARDYAVGDVGLEGVEDMQLVVLRVAKGGDGGGAAAEAEEAEEAHPADYTAGTQHCLGAFEGIGSEIFTPGKYSNMVN</sequence>
<dbReference type="AlphaFoldDB" id="Q10HL2"/>
<evidence type="ECO:0000313" key="2">
    <source>
        <dbReference type="Proteomes" id="UP000000763"/>
    </source>
</evidence>
<accession>Q10HL2</accession>
<evidence type="ECO:0000313" key="1">
    <source>
        <dbReference type="EMBL" id="AAT76311.1"/>
    </source>
</evidence>